<evidence type="ECO:0000313" key="1">
    <source>
        <dbReference type="EMBL" id="PQJ09508.1"/>
    </source>
</evidence>
<protein>
    <recommendedName>
        <fullName evidence="3">Terminase</fullName>
    </recommendedName>
</protein>
<proteinExistence type="predicted"/>
<gene>
    <name evidence="1" type="ORF">CJD36_019915</name>
</gene>
<dbReference type="RefSeq" id="WP_105040958.1">
    <property type="nucleotide sequence ID" value="NZ_PPSL01000006.1"/>
</dbReference>
<accession>A0A2S7SS13</accession>
<dbReference type="AlphaFoldDB" id="A0A2S7SS13"/>
<organism evidence="1 2">
    <name type="scientific">Flavipsychrobacter stenotrophus</name>
    <dbReference type="NCBI Taxonomy" id="2077091"/>
    <lineage>
        <taxon>Bacteria</taxon>
        <taxon>Pseudomonadati</taxon>
        <taxon>Bacteroidota</taxon>
        <taxon>Chitinophagia</taxon>
        <taxon>Chitinophagales</taxon>
        <taxon>Chitinophagaceae</taxon>
        <taxon>Flavipsychrobacter</taxon>
    </lineage>
</organism>
<evidence type="ECO:0000313" key="2">
    <source>
        <dbReference type="Proteomes" id="UP000239872"/>
    </source>
</evidence>
<reference evidence="1 2" key="1">
    <citation type="submission" date="2018-01" db="EMBL/GenBank/DDBJ databases">
        <title>A novel member of the phylum Bacteroidetes isolated from glacier ice.</title>
        <authorList>
            <person name="Liu Q."/>
            <person name="Xin Y.-H."/>
        </authorList>
    </citation>
    <scope>NUCLEOTIDE SEQUENCE [LARGE SCALE GENOMIC DNA]</scope>
    <source>
        <strain evidence="1 2">RB1R16</strain>
    </source>
</reference>
<dbReference type="OrthoDB" id="1327410at2"/>
<comment type="caution">
    <text evidence="1">The sequence shown here is derived from an EMBL/GenBank/DDBJ whole genome shotgun (WGS) entry which is preliminary data.</text>
</comment>
<dbReference type="EMBL" id="PPSL01000006">
    <property type="protein sequence ID" value="PQJ09508.1"/>
    <property type="molecule type" value="Genomic_DNA"/>
</dbReference>
<sequence>MHDNIEQSPVEWLVYKEKDPAEWEKEFNALVVNVANATAADSSETEEEKQARIKRLEAPGNQEEWIKYYFPKYSFAAPAAFQKNATLRLINACKEMQAKGWGKYSMSRKWGRGLAKSTRRMMEVFYLHFVLKLPINGLFCSKSESNAIDLMAPYMANLEGNQKLIKDYGVQKNLGNWDMKKFISKSGMGYKAVGTTQNPRGSKNEEMRINVIQCDDADDDAVCRNADLLNQAWRWYEKQVLPCVEISRPYFIFFDNNVIAEDSLAVRFSKTAKDNETINIRDENEKSTWPEKNTEEIIEEMLDGMSYESIQGEYYNNPMAQEITFPDITWGECPALEDLDDATCYSDPAPSNKELPTAKSGGGNSNKATFIIGRKGARFYIYYGFLGGMNTAKFVDGLFSCRDYVGNRRTIDFYIENNSLQDPFFEQVLQEKIYEAGETKGYLYPSQDTRKKPDKWVRIESTLEPINRKGNLIFNIAEKGNANMIRLEAQFRGAKPTSKKLDGPDCIEGGVHVLKVRNVAHAAEVLFQERFQSDAYHY</sequence>
<evidence type="ECO:0008006" key="3">
    <source>
        <dbReference type="Google" id="ProtNLM"/>
    </source>
</evidence>
<dbReference type="Proteomes" id="UP000239872">
    <property type="component" value="Unassembled WGS sequence"/>
</dbReference>
<keyword evidence="2" id="KW-1185">Reference proteome</keyword>
<name>A0A2S7SS13_9BACT</name>